<evidence type="ECO:0000256" key="3">
    <source>
        <dbReference type="ARBA" id="ARBA00022692"/>
    </source>
</evidence>
<keyword evidence="3 7" id="KW-0812">Transmembrane</keyword>
<feature type="transmembrane region" description="Helical" evidence="7">
    <location>
        <begin position="93"/>
        <end position="116"/>
    </location>
</feature>
<dbReference type="Proteomes" id="UP001590951">
    <property type="component" value="Unassembled WGS sequence"/>
</dbReference>
<organism evidence="9 10">
    <name type="scientific">Lepraria finkii</name>
    <dbReference type="NCBI Taxonomy" id="1340010"/>
    <lineage>
        <taxon>Eukaryota</taxon>
        <taxon>Fungi</taxon>
        <taxon>Dikarya</taxon>
        <taxon>Ascomycota</taxon>
        <taxon>Pezizomycotina</taxon>
        <taxon>Lecanoromycetes</taxon>
        <taxon>OSLEUM clade</taxon>
        <taxon>Lecanoromycetidae</taxon>
        <taxon>Lecanorales</taxon>
        <taxon>Lecanorineae</taxon>
        <taxon>Stereocaulaceae</taxon>
        <taxon>Lepraria</taxon>
    </lineage>
</organism>
<protein>
    <recommendedName>
        <fullName evidence="8">Major facilitator superfamily (MFS) profile domain-containing protein</fullName>
    </recommendedName>
</protein>
<sequence>MATTSDQPVLESTDAEKPDATPVWTSTDGEKAATSDHLPVNNSTTDGENQDVMLVETPTDVEKAPVVDPNIVDWDSLDDPADPMNFTGSIKSINVGIVSALTFITPLASSMFAPGVPEIMAEFNSTNTLLAGFVVSVYVLGFAIGPLL</sequence>
<dbReference type="EMBL" id="JBHFEH010000190">
    <property type="protein sequence ID" value="KAL2044586.1"/>
    <property type="molecule type" value="Genomic_DNA"/>
</dbReference>
<name>A0ABR4AIA4_9LECA</name>
<keyword evidence="10" id="KW-1185">Reference proteome</keyword>
<reference evidence="9 10" key="1">
    <citation type="submission" date="2024-09" db="EMBL/GenBank/DDBJ databases">
        <title>Rethinking Asexuality: The Enigmatic Case of Functional Sexual Genes in Lepraria (Stereocaulaceae).</title>
        <authorList>
            <person name="Doellman M."/>
            <person name="Sun Y."/>
            <person name="Barcenas-Pena A."/>
            <person name="Lumbsch H.T."/>
            <person name="Grewe F."/>
        </authorList>
    </citation>
    <scope>NUCLEOTIDE SEQUENCE [LARGE SCALE GENOMIC DNA]</scope>
    <source>
        <strain evidence="9 10">Grewe 0041</strain>
    </source>
</reference>
<dbReference type="PROSITE" id="PS50850">
    <property type="entry name" value="MFS"/>
    <property type="match status" value="1"/>
</dbReference>
<dbReference type="Gene3D" id="1.20.1720.10">
    <property type="entry name" value="Multidrug resistance protein D"/>
    <property type="match status" value="1"/>
</dbReference>
<evidence type="ECO:0000256" key="7">
    <source>
        <dbReference type="SAM" id="Phobius"/>
    </source>
</evidence>
<evidence type="ECO:0000313" key="9">
    <source>
        <dbReference type="EMBL" id="KAL2044586.1"/>
    </source>
</evidence>
<dbReference type="InterPro" id="IPR036259">
    <property type="entry name" value="MFS_trans_sf"/>
</dbReference>
<evidence type="ECO:0000256" key="2">
    <source>
        <dbReference type="ARBA" id="ARBA00008335"/>
    </source>
</evidence>
<keyword evidence="4 7" id="KW-1133">Transmembrane helix</keyword>
<evidence type="ECO:0000256" key="4">
    <source>
        <dbReference type="ARBA" id="ARBA00022989"/>
    </source>
</evidence>
<dbReference type="InterPro" id="IPR020846">
    <property type="entry name" value="MFS_dom"/>
</dbReference>
<evidence type="ECO:0000256" key="5">
    <source>
        <dbReference type="ARBA" id="ARBA00023136"/>
    </source>
</evidence>
<dbReference type="PANTHER" id="PTHR23502:SF68">
    <property type="entry name" value="MULTIDRUG TRANSPORTER, PUTATIVE (AFU_ORTHOLOGUE AFUA_3G01120)-RELATED"/>
    <property type="match status" value="1"/>
</dbReference>
<evidence type="ECO:0000256" key="1">
    <source>
        <dbReference type="ARBA" id="ARBA00004141"/>
    </source>
</evidence>
<comment type="similarity">
    <text evidence="2">Belongs to the major facilitator superfamily.</text>
</comment>
<proteinExistence type="inferred from homology"/>
<feature type="transmembrane region" description="Helical" evidence="7">
    <location>
        <begin position="128"/>
        <end position="147"/>
    </location>
</feature>
<dbReference type="SUPFAM" id="SSF103473">
    <property type="entry name" value="MFS general substrate transporter"/>
    <property type="match status" value="1"/>
</dbReference>
<feature type="domain" description="Major facilitator superfamily (MFS) profile" evidence="8">
    <location>
        <begin position="94"/>
        <end position="148"/>
    </location>
</feature>
<comment type="subcellular location">
    <subcellularLocation>
        <location evidence="1">Membrane</location>
        <topology evidence="1">Multi-pass membrane protein</topology>
    </subcellularLocation>
</comment>
<keyword evidence="5 7" id="KW-0472">Membrane</keyword>
<comment type="caution">
    <text evidence="9">The sequence shown here is derived from an EMBL/GenBank/DDBJ whole genome shotgun (WGS) entry which is preliminary data.</text>
</comment>
<evidence type="ECO:0000259" key="8">
    <source>
        <dbReference type="PROSITE" id="PS50850"/>
    </source>
</evidence>
<feature type="region of interest" description="Disordered" evidence="6">
    <location>
        <begin position="1"/>
        <end position="49"/>
    </location>
</feature>
<evidence type="ECO:0000256" key="6">
    <source>
        <dbReference type="SAM" id="MobiDB-lite"/>
    </source>
</evidence>
<dbReference type="PANTHER" id="PTHR23502">
    <property type="entry name" value="MAJOR FACILITATOR SUPERFAMILY"/>
    <property type="match status" value="1"/>
</dbReference>
<accession>A0ABR4AIA4</accession>
<gene>
    <name evidence="9" type="ORF">ABVK25_012346</name>
</gene>
<evidence type="ECO:0000313" key="10">
    <source>
        <dbReference type="Proteomes" id="UP001590951"/>
    </source>
</evidence>